<organism evidence="2 3">
    <name type="scientific">Marinobacter daqiaonensis</name>
    <dbReference type="NCBI Taxonomy" id="650891"/>
    <lineage>
        <taxon>Bacteria</taxon>
        <taxon>Pseudomonadati</taxon>
        <taxon>Pseudomonadota</taxon>
        <taxon>Gammaproteobacteria</taxon>
        <taxon>Pseudomonadales</taxon>
        <taxon>Marinobacteraceae</taxon>
        <taxon>Marinobacter</taxon>
    </lineage>
</organism>
<reference evidence="2 3" key="1">
    <citation type="submission" date="2016-10" db="EMBL/GenBank/DDBJ databases">
        <authorList>
            <person name="de Groot N.N."/>
        </authorList>
    </citation>
    <scope>NUCLEOTIDE SEQUENCE [LARGE SCALE GENOMIC DNA]</scope>
    <source>
        <strain evidence="2 3">CGMCC 1.9167</strain>
    </source>
</reference>
<feature type="compositionally biased region" description="Acidic residues" evidence="1">
    <location>
        <begin position="42"/>
        <end position="55"/>
    </location>
</feature>
<keyword evidence="3" id="KW-1185">Reference proteome</keyword>
<dbReference type="STRING" id="650891.SAMN05216203_1415"/>
<dbReference type="Proteomes" id="UP000198644">
    <property type="component" value="Unassembled WGS sequence"/>
</dbReference>
<sequence>MLRLGGNAVGNDRQLCELEQRLIEHWNIGGPEENTRKVELQTGEDDLDPDDESGQ</sequence>
<name>A0A1I6HQK9_9GAMM</name>
<feature type="region of interest" description="Disordered" evidence="1">
    <location>
        <begin position="30"/>
        <end position="55"/>
    </location>
</feature>
<proteinExistence type="predicted"/>
<accession>A0A1I6HQK9</accession>
<protein>
    <submittedName>
        <fullName evidence="2">Uncharacterized protein</fullName>
    </submittedName>
</protein>
<gene>
    <name evidence="2" type="ORF">SAMN05216203_1415</name>
</gene>
<dbReference type="EMBL" id="FOYW01000001">
    <property type="protein sequence ID" value="SFR56550.1"/>
    <property type="molecule type" value="Genomic_DNA"/>
</dbReference>
<evidence type="ECO:0000313" key="2">
    <source>
        <dbReference type="EMBL" id="SFR56550.1"/>
    </source>
</evidence>
<evidence type="ECO:0000256" key="1">
    <source>
        <dbReference type="SAM" id="MobiDB-lite"/>
    </source>
</evidence>
<dbReference type="AlphaFoldDB" id="A0A1I6HQK9"/>
<evidence type="ECO:0000313" key="3">
    <source>
        <dbReference type="Proteomes" id="UP000198644"/>
    </source>
</evidence>